<dbReference type="EMBL" id="PKSM01000005">
    <property type="protein sequence ID" value="POW22883.1"/>
    <property type="molecule type" value="Genomic_DNA"/>
</dbReference>
<accession>A0A2S4WMA0</accession>
<dbReference type="Proteomes" id="UP000238274">
    <property type="component" value="Unassembled WGS sequence"/>
</dbReference>
<sequence>MRFQYDLRFNNRSKSPSIEKSDPYDQLTWQSGLNLLQYSLLPILSQQIKTLSRLLPQPLDICRDDTPLELEMILKLQVKIDHTLSQITEFVAVICPRPPGVPAQTDDNHLEDSKESCSQGLLVKIINLNQDICTLFDDSSQLIKGINYRGWVTRYTGWIKKSIKAMIGWLKRSEFHHIQHQWEVEVDRMDGILAKLTKLINPTITKPVEEEGEEKKKYTKDTVEEEEDQFELKDLSEPAIKLAHSAMPIIKLSRLFFKKLSRIGNYKFSVEKFTEMSSNQLWRLERSAADISHSIIKLTKEIIQVDVNDQAHGNPLFPPASALTQRVEDLHPIFDSSILMIIHYVVPLIDTSPQDHHSLSQSDIDLKTWLVDWNNLILTATQNLIHALHTFASKRLSPRAAGAKPSDKAANAKPADAKPANMKAADAKPSDKPADTTQIDAKLADSSAAGADMTDEEAD</sequence>
<dbReference type="PANTHER" id="PTHR33069">
    <property type="entry name" value="CHROMOSOME 7, WHOLE GENOME SHOTGUN SEQUENCE-RELATED"/>
    <property type="match status" value="1"/>
</dbReference>
<reference evidence="3" key="3">
    <citation type="journal article" date="2018" name="Mol. Plant Microbe Interact.">
        <title>Genome sequence resources for the wheat stripe rust pathogen (Puccinia striiformis f. sp. tritici) and the barley stripe rust pathogen (Puccinia striiformis f. sp. hordei).</title>
        <authorList>
            <person name="Xia C."/>
            <person name="Wang M."/>
            <person name="Yin C."/>
            <person name="Cornejo O.E."/>
            <person name="Hulbert S.H."/>
            <person name="Chen X."/>
        </authorList>
    </citation>
    <scope>NUCLEOTIDE SEQUENCE [LARGE SCALE GENOMIC DNA]</scope>
    <source>
        <strain evidence="3">93TX-2</strain>
    </source>
</reference>
<protein>
    <submittedName>
        <fullName evidence="2">Uncharacterized protein</fullName>
    </submittedName>
</protein>
<keyword evidence="3" id="KW-1185">Reference proteome</keyword>
<dbReference type="OrthoDB" id="2498843at2759"/>
<reference evidence="3" key="2">
    <citation type="journal article" date="2018" name="BMC Genomics">
        <title>Genomic insights into host adaptation between the wheat stripe rust pathogen (Puccinia striiformis f. sp. tritici) and the barley stripe rust pathogen (Puccinia striiformis f. sp. hordei).</title>
        <authorList>
            <person name="Xia C."/>
            <person name="Wang M."/>
            <person name="Yin C."/>
            <person name="Cornejo O.E."/>
            <person name="Hulbert S.H."/>
            <person name="Chen X."/>
        </authorList>
    </citation>
    <scope>NUCLEOTIDE SEQUENCE [LARGE SCALE GENOMIC DNA]</scope>
    <source>
        <strain evidence="3">93TX-2</strain>
    </source>
</reference>
<proteinExistence type="predicted"/>
<evidence type="ECO:0000256" key="1">
    <source>
        <dbReference type="SAM" id="MobiDB-lite"/>
    </source>
</evidence>
<organism evidence="2 3">
    <name type="scientific">Puccinia striiformis</name>
    <dbReference type="NCBI Taxonomy" id="27350"/>
    <lineage>
        <taxon>Eukaryota</taxon>
        <taxon>Fungi</taxon>
        <taxon>Dikarya</taxon>
        <taxon>Basidiomycota</taxon>
        <taxon>Pucciniomycotina</taxon>
        <taxon>Pucciniomycetes</taxon>
        <taxon>Pucciniales</taxon>
        <taxon>Pucciniaceae</taxon>
        <taxon>Puccinia</taxon>
    </lineage>
</organism>
<dbReference type="VEuPathDB" id="FungiDB:PSHT_00688"/>
<dbReference type="PANTHER" id="PTHR33069:SF3">
    <property type="entry name" value="DYNEIN HEAVY CHAIN TAIL DOMAIN-CONTAINING PROTEIN"/>
    <property type="match status" value="1"/>
</dbReference>
<dbReference type="VEuPathDB" id="FungiDB:PSTT_01726"/>
<feature type="compositionally biased region" description="Basic and acidic residues" evidence="1">
    <location>
        <begin position="425"/>
        <end position="434"/>
    </location>
</feature>
<reference evidence="2 3" key="1">
    <citation type="submission" date="2017-12" db="EMBL/GenBank/DDBJ databases">
        <title>Gene loss provides genomic basis for host adaptation in cereal stripe rust fungi.</title>
        <authorList>
            <person name="Xia C."/>
        </authorList>
    </citation>
    <scope>NUCLEOTIDE SEQUENCE [LARGE SCALE GENOMIC DNA]</scope>
    <source>
        <strain evidence="2 3">93TX-2</strain>
    </source>
</reference>
<evidence type="ECO:0000313" key="2">
    <source>
        <dbReference type="EMBL" id="POW22883.1"/>
    </source>
</evidence>
<feature type="compositionally biased region" description="Low complexity" evidence="1">
    <location>
        <begin position="408"/>
        <end position="424"/>
    </location>
</feature>
<feature type="region of interest" description="Disordered" evidence="1">
    <location>
        <begin position="398"/>
        <end position="459"/>
    </location>
</feature>
<gene>
    <name evidence="2" type="ORF">PSHT_00688</name>
</gene>
<name>A0A2S4WMA0_9BASI</name>
<dbReference type="AlphaFoldDB" id="A0A2S4WMA0"/>
<evidence type="ECO:0000313" key="3">
    <source>
        <dbReference type="Proteomes" id="UP000238274"/>
    </source>
</evidence>
<comment type="caution">
    <text evidence="2">The sequence shown here is derived from an EMBL/GenBank/DDBJ whole genome shotgun (WGS) entry which is preliminary data.</text>
</comment>